<accession>A0ABZ2ICU3</accession>
<proteinExistence type="predicted"/>
<evidence type="ECO:0000313" key="2">
    <source>
        <dbReference type="Proteomes" id="UP001363460"/>
    </source>
</evidence>
<dbReference type="EMBL" id="CP146369">
    <property type="protein sequence ID" value="WWT53857.1"/>
    <property type="molecule type" value="Genomic_DNA"/>
</dbReference>
<protein>
    <submittedName>
        <fullName evidence="1">Uncharacterized protein</fullName>
    </submittedName>
</protein>
<name>A0ABZ2ICU3_9CAUL</name>
<organism evidence="1 2">
    <name type="scientific">Brevundimonas olei</name>
    <dbReference type="NCBI Taxonomy" id="657642"/>
    <lineage>
        <taxon>Bacteria</taxon>
        <taxon>Pseudomonadati</taxon>
        <taxon>Pseudomonadota</taxon>
        <taxon>Alphaproteobacteria</taxon>
        <taxon>Caulobacterales</taxon>
        <taxon>Caulobacteraceae</taxon>
        <taxon>Brevundimonas</taxon>
    </lineage>
</organism>
<reference evidence="1 2" key="1">
    <citation type="submission" date="2024-02" db="EMBL/GenBank/DDBJ databases">
        <title>Distribution and functional of Brevundimonas-related endobacteria within Verticillium dahliae.</title>
        <authorList>
            <person name="Zeng H."/>
        </authorList>
    </citation>
    <scope>NUCLEOTIDE SEQUENCE [LARGE SCALE GENOMIC DNA]</scope>
    <source>
        <strain evidence="1 2">TRM 44200</strain>
    </source>
</reference>
<evidence type="ECO:0000313" key="1">
    <source>
        <dbReference type="EMBL" id="WWT53857.1"/>
    </source>
</evidence>
<dbReference type="RefSeq" id="WP_338575792.1">
    <property type="nucleotide sequence ID" value="NZ_CP146369.1"/>
</dbReference>
<sequence>MAESTKSPAEVLGAKVGLFGLLGARHYDLALKAAHQFAQATRCPAGGNVFLWLNTKSEELMARENALRQASIHGGEA</sequence>
<dbReference type="Proteomes" id="UP001363460">
    <property type="component" value="Chromosome"/>
</dbReference>
<gene>
    <name evidence="1" type="ORF">V8J38_11385</name>
</gene>
<keyword evidence="2" id="KW-1185">Reference proteome</keyword>